<dbReference type="Pfam" id="PF00743">
    <property type="entry name" value="FMO-like"/>
    <property type="match status" value="2"/>
</dbReference>
<comment type="caution">
    <text evidence="8">The sequence shown here is derived from an EMBL/GenBank/DDBJ whole genome shotgun (WGS) entry which is preliminary data.</text>
</comment>
<keyword evidence="2 7" id="KW-0285">Flavoprotein</keyword>
<dbReference type="EMBL" id="BTGU01000003">
    <property type="protein sequence ID" value="GMN32689.1"/>
    <property type="molecule type" value="Genomic_DNA"/>
</dbReference>
<dbReference type="AlphaFoldDB" id="A0AA87ZGE4"/>
<evidence type="ECO:0000313" key="9">
    <source>
        <dbReference type="Proteomes" id="UP001187192"/>
    </source>
</evidence>
<dbReference type="PRINTS" id="PR00370">
    <property type="entry name" value="FMOXYGENASE"/>
</dbReference>
<evidence type="ECO:0000256" key="1">
    <source>
        <dbReference type="ARBA" id="ARBA00009183"/>
    </source>
</evidence>
<dbReference type="SUPFAM" id="SSF51905">
    <property type="entry name" value="FAD/NAD(P)-binding domain"/>
    <property type="match status" value="2"/>
</dbReference>
<dbReference type="Proteomes" id="UP001187192">
    <property type="component" value="Unassembled WGS sequence"/>
</dbReference>
<evidence type="ECO:0000313" key="8">
    <source>
        <dbReference type="EMBL" id="GMN32689.1"/>
    </source>
</evidence>
<dbReference type="InterPro" id="IPR050346">
    <property type="entry name" value="FMO-like"/>
</dbReference>
<sequence>MSRHVAVIGSGVAGLVAARELRREGHKLVIFERGDQVGGTWVYTPEVESWDPLGLDPRRAVVHSSLYDSLRTNLPREAMGFRDYPFLPREPDDRDPRRFPGHAEVLAYLEEFSAEFGIGELVRFETEVLSANLVENGNWKVRSKKRGDDDEVFDALVVCNGHYTEPRIADLPDRNAYRGDESFSPNSPYFMHYLLAGSDKWPGKQMHSHNYRIPEPFRDQVVICIGSSASAVDISRDIAGVAKEVHVASRSAPDGTTKKQLGYDNMWLHSMIERVHEDGSVVFQDGSVVFADIILHCTGYKFHFPFLETNGLVTVDDNRVWPLYKHIFPPALAPGISFVGLPWKVVPFPLFEYQSKWIAGVLSGRLTLPSVEEMMEDSNSFYSKLDVSGVPKRYTHNLGDSQFEYNDWLAVQSGCLVSEEWRKQMYFATSKNRITRPETYRDVWEDDDLVSQAHQDFIQYSQKGLLSSGKTS</sequence>
<reference evidence="8" key="1">
    <citation type="submission" date="2023-07" db="EMBL/GenBank/DDBJ databases">
        <title>draft genome sequence of fig (Ficus carica).</title>
        <authorList>
            <person name="Takahashi T."/>
            <person name="Nishimura K."/>
        </authorList>
    </citation>
    <scope>NUCLEOTIDE SEQUENCE</scope>
</reference>
<gene>
    <name evidence="8" type="ORF">TIFTF001_003791</name>
</gene>
<evidence type="ECO:0000256" key="4">
    <source>
        <dbReference type="ARBA" id="ARBA00022857"/>
    </source>
</evidence>
<accession>A0AA87ZGE4</accession>
<keyword evidence="5 7" id="KW-0560">Oxidoreductase</keyword>
<name>A0AA87ZGE4_FICCA</name>
<keyword evidence="4" id="KW-0521">NADP</keyword>
<keyword evidence="6 7" id="KW-0503">Monooxygenase</keyword>
<dbReference type="InterPro" id="IPR020946">
    <property type="entry name" value="Flavin_mOase-like"/>
</dbReference>
<organism evidence="8 9">
    <name type="scientific">Ficus carica</name>
    <name type="common">Common fig</name>
    <dbReference type="NCBI Taxonomy" id="3494"/>
    <lineage>
        <taxon>Eukaryota</taxon>
        <taxon>Viridiplantae</taxon>
        <taxon>Streptophyta</taxon>
        <taxon>Embryophyta</taxon>
        <taxon>Tracheophyta</taxon>
        <taxon>Spermatophyta</taxon>
        <taxon>Magnoliopsida</taxon>
        <taxon>eudicotyledons</taxon>
        <taxon>Gunneridae</taxon>
        <taxon>Pentapetalae</taxon>
        <taxon>rosids</taxon>
        <taxon>fabids</taxon>
        <taxon>Rosales</taxon>
        <taxon>Moraceae</taxon>
        <taxon>Ficeae</taxon>
        <taxon>Ficus</taxon>
    </lineage>
</organism>
<keyword evidence="9" id="KW-1185">Reference proteome</keyword>
<dbReference type="GO" id="GO:0050660">
    <property type="term" value="F:flavin adenine dinucleotide binding"/>
    <property type="evidence" value="ECO:0007669"/>
    <property type="project" value="InterPro"/>
</dbReference>
<comment type="similarity">
    <text evidence="1 7">Belongs to the FMO family.</text>
</comment>
<dbReference type="PANTHER" id="PTHR23023">
    <property type="entry name" value="DIMETHYLANILINE MONOOXYGENASE"/>
    <property type="match status" value="1"/>
</dbReference>
<dbReference type="InterPro" id="IPR036188">
    <property type="entry name" value="FAD/NAD-bd_sf"/>
</dbReference>
<dbReference type="InterPro" id="IPR000960">
    <property type="entry name" value="Flavin_mOase"/>
</dbReference>
<dbReference type="PIRSF" id="PIRSF000332">
    <property type="entry name" value="FMO"/>
    <property type="match status" value="1"/>
</dbReference>
<evidence type="ECO:0000256" key="3">
    <source>
        <dbReference type="ARBA" id="ARBA00022827"/>
    </source>
</evidence>
<evidence type="ECO:0000256" key="2">
    <source>
        <dbReference type="ARBA" id="ARBA00022630"/>
    </source>
</evidence>
<dbReference type="GO" id="GO:0004499">
    <property type="term" value="F:N,N-dimethylaniline monooxygenase activity"/>
    <property type="evidence" value="ECO:0007669"/>
    <property type="project" value="InterPro"/>
</dbReference>
<evidence type="ECO:0000256" key="7">
    <source>
        <dbReference type="RuleBase" id="RU361177"/>
    </source>
</evidence>
<dbReference type="FunFam" id="3.50.50.60:FF:000099">
    <property type="entry name" value="Flavin-containing monooxygenase"/>
    <property type="match status" value="1"/>
</dbReference>
<comment type="cofactor">
    <cofactor evidence="7">
        <name>FAD</name>
        <dbReference type="ChEBI" id="CHEBI:57692"/>
    </cofactor>
</comment>
<protein>
    <recommendedName>
        <fullName evidence="7">Flavin-containing monooxygenase</fullName>
        <ecNumber evidence="7">1.-.-.-</ecNumber>
    </recommendedName>
</protein>
<proteinExistence type="inferred from homology"/>
<evidence type="ECO:0000256" key="5">
    <source>
        <dbReference type="ARBA" id="ARBA00023002"/>
    </source>
</evidence>
<dbReference type="GO" id="GO:0050661">
    <property type="term" value="F:NADP binding"/>
    <property type="evidence" value="ECO:0007669"/>
    <property type="project" value="InterPro"/>
</dbReference>
<keyword evidence="3 7" id="KW-0274">FAD</keyword>
<evidence type="ECO:0000256" key="6">
    <source>
        <dbReference type="ARBA" id="ARBA00023033"/>
    </source>
</evidence>
<dbReference type="Gene3D" id="3.50.50.60">
    <property type="entry name" value="FAD/NAD(P)-binding domain"/>
    <property type="match status" value="2"/>
</dbReference>
<dbReference type="EC" id="1.-.-.-" evidence="7"/>